<evidence type="ECO:0000256" key="4">
    <source>
        <dbReference type="ARBA" id="ARBA00022989"/>
    </source>
</evidence>
<organism evidence="7 8">
    <name type="scientific">Buddleja alternifolia</name>
    <dbReference type="NCBI Taxonomy" id="168488"/>
    <lineage>
        <taxon>Eukaryota</taxon>
        <taxon>Viridiplantae</taxon>
        <taxon>Streptophyta</taxon>
        <taxon>Embryophyta</taxon>
        <taxon>Tracheophyta</taxon>
        <taxon>Spermatophyta</taxon>
        <taxon>Magnoliopsida</taxon>
        <taxon>eudicotyledons</taxon>
        <taxon>Gunneridae</taxon>
        <taxon>Pentapetalae</taxon>
        <taxon>asterids</taxon>
        <taxon>lamiids</taxon>
        <taxon>Lamiales</taxon>
        <taxon>Scrophulariaceae</taxon>
        <taxon>Buddlejeae</taxon>
        <taxon>Buddleja</taxon>
    </lineage>
</organism>
<dbReference type="Proteomes" id="UP000826271">
    <property type="component" value="Unassembled WGS sequence"/>
</dbReference>
<feature type="transmembrane region" description="Helical" evidence="6">
    <location>
        <begin position="12"/>
        <end position="33"/>
    </location>
</feature>
<evidence type="ECO:0000256" key="2">
    <source>
        <dbReference type="ARBA" id="ARBA00022475"/>
    </source>
</evidence>
<keyword evidence="3 6" id="KW-0812">Transmembrane</keyword>
<keyword evidence="5 6" id="KW-0472">Membrane</keyword>
<reference evidence="7" key="1">
    <citation type="submission" date="2019-10" db="EMBL/GenBank/DDBJ databases">
        <authorList>
            <person name="Zhang R."/>
            <person name="Pan Y."/>
            <person name="Wang J."/>
            <person name="Ma R."/>
            <person name="Yu S."/>
        </authorList>
    </citation>
    <scope>NUCLEOTIDE SEQUENCE</scope>
    <source>
        <strain evidence="7">LA-IB0</strain>
        <tissue evidence="7">Leaf</tissue>
    </source>
</reference>
<proteinExistence type="predicted"/>
<evidence type="ECO:0000313" key="8">
    <source>
        <dbReference type="Proteomes" id="UP000826271"/>
    </source>
</evidence>
<gene>
    <name evidence="7" type="ORF">BUALT_Bualt09G0110000</name>
</gene>
<accession>A0AAV6X9R5</accession>
<comment type="subcellular location">
    <subcellularLocation>
        <location evidence="1">Cell membrane</location>
        <topology evidence="1">Multi-pass membrane protein</topology>
    </subcellularLocation>
</comment>
<dbReference type="EMBL" id="WHWC01000009">
    <property type="protein sequence ID" value="KAG8376879.1"/>
    <property type="molecule type" value="Genomic_DNA"/>
</dbReference>
<evidence type="ECO:0000256" key="3">
    <source>
        <dbReference type="ARBA" id="ARBA00022692"/>
    </source>
</evidence>
<protein>
    <submittedName>
        <fullName evidence="7">Uncharacterized protein</fullName>
    </submittedName>
</protein>
<name>A0AAV6X9R5_9LAMI</name>
<dbReference type="PANTHER" id="PTHR30509">
    <property type="entry name" value="P-HYDROXYBENZOIC ACID EFFLUX PUMP SUBUNIT-RELATED"/>
    <property type="match status" value="1"/>
</dbReference>
<evidence type="ECO:0000256" key="5">
    <source>
        <dbReference type="ARBA" id="ARBA00023136"/>
    </source>
</evidence>
<comment type="caution">
    <text evidence="7">The sequence shown here is derived from an EMBL/GenBank/DDBJ whole genome shotgun (WGS) entry which is preliminary data.</text>
</comment>
<evidence type="ECO:0000313" key="7">
    <source>
        <dbReference type="EMBL" id="KAG8376879.1"/>
    </source>
</evidence>
<keyword evidence="2" id="KW-1003">Cell membrane</keyword>
<dbReference type="GO" id="GO:0005886">
    <property type="term" value="C:plasma membrane"/>
    <property type="evidence" value="ECO:0007669"/>
    <property type="project" value="UniProtKB-SubCell"/>
</dbReference>
<keyword evidence="8" id="KW-1185">Reference proteome</keyword>
<evidence type="ECO:0000256" key="6">
    <source>
        <dbReference type="SAM" id="Phobius"/>
    </source>
</evidence>
<evidence type="ECO:0000256" key="1">
    <source>
        <dbReference type="ARBA" id="ARBA00004651"/>
    </source>
</evidence>
<keyword evidence="4 6" id="KW-1133">Transmembrane helix</keyword>
<sequence>MLGRWIMDPRASAGLPVDIAALVVGVAAFLVALPRVTHLMTQRIAFGQIVLVCVDAVISSDDTTLEAFASVVALLLPFPGLAYHKVQTLCRVYAENAFERMNIYLKALNTKDRHTRSLLVSQAKPIAETGTKLLHNIIILRGKLL</sequence>
<dbReference type="PANTHER" id="PTHR30509:SF34">
    <property type="entry name" value="F3L24.34 PROTEIN"/>
    <property type="match status" value="1"/>
</dbReference>
<dbReference type="AlphaFoldDB" id="A0AAV6X9R5"/>